<dbReference type="OrthoDB" id="9803035at2"/>
<keyword evidence="2 5" id="KW-0012">Acyltransferase</keyword>
<proteinExistence type="predicted"/>
<comment type="caution">
    <text evidence="5">The sequence shown here is derived from an EMBL/GenBank/DDBJ whole genome shotgun (WGS) entry which is preliminary data.</text>
</comment>
<evidence type="ECO:0000256" key="1">
    <source>
        <dbReference type="ARBA" id="ARBA00022679"/>
    </source>
</evidence>
<dbReference type="PANTHER" id="PTHR10434">
    <property type="entry name" value="1-ACYL-SN-GLYCEROL-3-PHOSPHATE ACYLTRANSFERASE"/>
    <property type="match status" value="1"/>
</dbReference>
<evidence type="ECO:0000259" key="4">
    <source>
        <dbReference type="SMART" id="SM00563"/>
    </source>
</evidence>
<feature type="domain" description="Phospholipid/glycerol acyltransferase" evidence="4">
    <location>
        <begin position="37"/>
        <end position="147"/>
    </location>
</feature>
<dbReference type="EMBL" id="QXDL01000182">
    <property type="protein sequence ID" value="RIH81339.1"/>
    <property type="molecule type" value="Genomic_DNA"/>
</dbReference>
<dbReference type="InterPro" id="IPR002123">
    <property type="entry name" value="Plipid/glycerol_acylTrfase"/>
</dbReference>
<reference evidence="5 6" key="1">
    <citation type="submission" date="2018-08" db="EMBL/GenBank/DDBJ databases">
        <title>Meiothermus terrae DSM 26712 genome sequencing project.</title>
        <authorList>
            <person name="Da Costa M.S."/>
            <person name="Albuquerque L."/>
            <person name="Raposo P."/>
            <person name="Froufe H.J.C."/>
            <person name="Barroso C.S."/>
            <person name="Egas C."/>
        </authorList>
    </citation>
    <scope>NUCLEOTIDE SEQUENCE [LARGE SCALE GENOMIC DNA]</scope>
    <source>
        <strain evidence="5 6">DSM 26712</strain>
    </source>
</reference>
<evidence type="ECO:0000256" key="2">
    <source>
        <dbReference type="ARBA" id="ARBA00023315"/>
    </source>
</evidence>
<name>A0A399EDT7_9DEIN</name>
<sequence length="204" mass="22736">MPQVHTPKTFGQRLATRALGMLGWKAVLEPSPSPKFVAVGYPHTSNWDFLYAILWKFATGQPMNWVGKKELFPPLLAPLMKALGGIPLDRGKKGSEFVSQVAELIRSREAIVLVVAAEGTRSRAEYWRSGFYYMALGAQVPIALGYLDYARREVGIGAYLWPSGDIRADFEKLRAFYADKVGKKPENAGPVRLREEVPELEAKP</sequence>
<organism evidence="5 6">
    <name type="scientific">Calidithermus terrae</name>
    <dbReference type="NCBI Taxonomy" id="1408545"/>
    <lineage>
        <taxon>Bacteria</taxon>
        <taxon>Thermotogati</taxon>
        <taxon>Deinococcota</taxon>
        <taxon>Deinococci</taxon>
        <taxon>Thermales</taxon>
        <taxon>Thermaceae</taxon>
        <taxon>Calidithermus</taxon>
    </lineage>
</organism>
<evidence type="ECO:0000313" key="5">
    <source>
        <dbReference type="EMBL" id="RIH81339.1"/>
    </source>
</evidence>
<dbReference type="GO" id="GO:0006654">
    <property type="term" value="P:phosphatidic acid biosynthetic process"/>
    <property type="evidence" value="ECO:0007669"/>
    <property type="project" value="TreeGrafter"/>
</dbReference>
<dbReference type="Proteomes" id="UP000265715">
    <property type="component" value="Unassembled WGS sequence"/>
</dbReference>
<dbReference type="RefSeq" id="WP_119316157.1">
    <property type="nucleotide sequence ID" value="NZ_QXDL01000182.1"/>
</dbReference>
<protein>
    <submittedName>
        <fullName evidence="5">1-acylglycerol-3-phosphate O-acyltransferase</fullName>
    </submittedName>
</protein>
<feature type="region of interest" description="Disordered" evidence="3">
    <location>
        <begin position="183"/>
        <end position="204"/>
    </location>
</feature>
<keyword evidence="1 5" id="KW-0808">Transferase</keyword>
<evidence type="ECO:0000313" key="6">
    <source>
        <dbReference type="Proteomes" id="UP000265715"/>
    </source>
</evidence>
<accession>A0A399EDT7</accession>
<dbReference type="Pfam" id="PF01553">
    <property type="entry name" value="Acyltransferase"/>
    <property type="match status" value="1"/>
</dbReference>
<dbReference type="SMART" id="SM00563">
    <property type="entry name" value="PlsC"/>
    <property type="match status" value="1"/>
</dbReference>
<dbReference type="SUPFAM" id="SSF69593">
    <property type="entry name" value="Glycerol-3-phosphate (1)-acyltransferase"/>
    <property type="match status" value="1"/>
</dbReference>
<dbReference type="AlphaFoldDB" id="A0A399EDT7"/>
<keyword evidence="6" id="KW-1185">Reference proteome</keyword>
<evidence type="ECO:0000256" key="3">
    <source>
        <dbReference type="SAM" id="MobiDB-lite"/>
    </source>
</evidence>
<dbReference type="CDD" id="cd07988">
    <property type="entry name" value="LPLAT_ABO13168-like"/>
    <property type="match status" value="1"/>
</dbReference>
<dbReference type="GO" id="GO:0003841">
    <property type="term" value="F:1-acylglycerol-3-phosphate O-acyltransferase activity"/>
    <property type="evidence" value="ECO:0007669"/>
    <property type="project" value="TreeGrafter"/>
</dbReference>
<dbReference type="PANTHER" id="PTHR10434:SF9">
    <property type="entry name" value="PHOSPHOLIPID_GLYCEROL ACYLTRANSFERASE DOMAIN-CONTAINING PROTEIN"/>
    <property type="match status" value="1"/>
</dbReference>
<gene>
    <name evidence="5" type="ORF">Mterra_03224</name>
</gene>